<name>A3U6J1_CROAH</name>
<reference evidence="2 3" key="1">
    <citation type="journal article" date="2010" name="J. Bacteriol.">
        <title>The complete genome sequence of Croceibacter atlanticus HTCC2559T.</title>
        <authorList>
            <person name="Oh H.M."/>
            <person name="Kang I."/>
            <person name="Ferriera S."/>
            <person name="Giovannoni S.J."/>
            <person name="Cho J.C."/>
        </authorList>
    </citation>
    <scope>NUCLEOTIDE SEQUENCE [LARGE SCALE GENOMIC DNA]</scope>
    <source>
        <strain evidence="3">ATCC BAA-628 / HTCC2559 / KCTC 12090</strain>
    </source>
</reference>
<feature type="signal peptide" evidence="1">
    <location>
        <begin position="1"/>
        <end position="20"/>
    </location>
</feature>
<evidence type="ECO:0008006" key="4">
    <source>
        <dbReference type="Google" id="ProtNLM"/>
    </source>
</evidence>
<evidence type="ECO:0000313" key="3">
    <source>
        <dbReference type="Proteomes" id="UP000002297"/>
    </source>
</evidence>
<keyword evidence="3" id="KW-1185">Reference proteome</keyword>
<dbReference type="AlphaFoldDB" id="A3U6J1"/>
<keyword evidence="1" id="KW-0732">Signal</keyword>
<dbReference type="RefSeq" id="WP_013186534.1">
    <property type="nucleotide sequence ID" value="NC_014230.1"/>
</dbReference>
<dbReference type="GeneID" id="89452560"/>
<dbReference type="eggNOG" id="ENOG50301R8">
    <property type="taxonomic scope" value="Bacteria"/>
</dbReference>
<evidence type="ECO:0000313" key="2">
    <source>
        <dbReference type="EMBL" id="EAP87858.1"/>
    </source>
</evidence>
<dbReference type="KEGG" id="cat:CA2559_03845"/>
<dbReference type="PROSITE" id="PS51257">
    <property type="entry name" value="PROKAR_LIPOPROTEIN"/>
    <property type="match status" value="1"/>
</dbReference>
<accession>A3U6J1</accession>
<evidence type="ECO:0000256" key="1">
    <source>
        <dbReference type="SAM" id="SignalP"/>
    </source>
</evidence>
<dbReference type="HOGENOM" id="CLU_114083_0_0_10"/>
<dbReference type="Proteomes" id="UP000002297">
    <property type="component" value="Chromosome"/>
</dbReference>
<dbReference type="OrthoDB" id="1043955at2"/>
<dbReference type="EMBL" id="CP002046">
    <property type="protein sequence ID" value="EAP87858.1"/>
    <property type="molecule type" value="Genomic_DNA"/>
</dbReference>
<sequence length="204" mass="23547">MRFLLTSLILCLLCSCSLKTTRNLVEANTSSTNIITNPYFSNPNTDYVYKSKIDVYGNHFGGILIIKKISEDTHRVVFTTEFGSTLFDFEFQEDAFKSHFIVDALNKPILINTLKRDFKILLKETLVVQQEYSSNTETVYKTRDGKRFNFYAFSKENKSLKKIVNTSSTKEKITFIFEDIKNASAHYITIKHHTIKLSLALQKL</sequence>
<proteinExistence type="predicted"/>
<dbReference type="STRING" id="216432.CA2559_03845"/>
<organism evidence="2 3">
    <name type="scientific">Croceibacter atlanticus (strain ATCC BAA-628 / JCM 21780 / CIP 108009 / IAM 15332 / KCTC 12090 / HTCC2559)</name>
    <dbReference type="NCBI Taxonomy" id="216432"/>
    <lineage>
        <taxon>Bacteria</taxon>
        <taxon>Pseudomonadati</taxon>
        <taxon>Bacteroidota</taxon>
        <taxon>Flavobacteriia</taxon>
        <taxon>Flavobacteriales</taxon>
        <taxon>Flavobacteriaceae</taxon>
        <taxon>Croceibacter</taxon>
    </lineage>
</organism>
<protein>
    <recommendedName>
        <fullName evidence="4">Lipoprotein</fullName>
    </recommendedName>
</protein>
<gene>
    <name evidence="2" type="ordered locus">CA2559_03845</name>
</gene>
<feature type="chain" id="PRO_5002659005" description="Lipoprotein" evidence="1">
    <location>
        <begin position="21"/>
        <end position="204"/>
    </location>
</feature>